<proteinExistence type="predicted"/>
<feature type="chain" id="PRO_5036502941" description="VWFC domain-containing protein" evidence="1">
    <location>
        <begin position="22"/>
        <end position="142"/>
    </location>
</feature>
<feature type="domain" description="VWFC" evidence="2">
    <location>
        <begin position="30"/>
        <end position="84"/>
    </location>
</feature>
<dbReference type="GO" id="GO:0030514">
    <property type="term" value="P:negative regulation of BMP signaling pathway"/>
    <property type="evidence" value="ECO:0007669"/>
    <property type="project" value="TreeGrafter"/>
</dbReference>
<reference evidence="3" key="1">
    <citation type="submission" date="2022-08" db="UniProtKB">
        <authorList>
            <consortium name="EnsemblMetazoa"/>
        </authorList>
    </citation>
    <scope>IDENTIFICATION</scope>
    <source>
        <strain evidence="3">05x7-T-G4-1.051#20</strain>
    </source>
</reference>
<name>A0A8W8KLG5_MAGGI</name>
<dbReference type="GO" id="GO:0005615">
    <property type="term" value="C:extracellular space"/>
    <property type="evidence" value="ECO:0007669"/>
    <property type="project" value="TreeGrafter"/>
</dbReference>
<dbReference type="Proteomes" id="UP000005408">
    <property type="component" value="Unassembled WGS sequence"/>
</dbReference>
<dbReference type="PANTHER" id="PTHR46252:SF3">
    <property type="entry name" value="KIELIN_CHORDIN-LIKE PROTEIN"/>
    <property type="match status" value="1"/>
</dbReference>
<organism evidence="3 4">
    <name type="scientific">Magallana gigas</name>
    <name type="common">Pacific oyster</name>
    <name type="synonym">Crassostrea gigas</name>
    <dbReference type="NCBI Taxonomy" id="29159"/>
    <lineage>
        <taxon>Eukaryota</taxon>
        <taxon>Metazoa</taxon>
        <taxon>Spiralia</taxon>
        <taxon>Lophotrochozoa</taxon>
        <taxon>Mollusca</taxon>
        <taxon>Bivalvia</taxon>
        <taxon>Autobranchia</taxon>
        <taxon>Pteriomorphia</taxon>
        <taxon>Ostreida</taxon>
        <taxon>Ostreoidea</taxon>
        <taxon>Ostreidae</taxon>
        <taxon>Magallana</taxon>
    </lineage>
</organism>
<dbReference type="OrthoDB" id="6152256at2759"/>
<evidence type="ECO:0000313" key="3">
    <source>
        <dbReference type="EnsemblMetazoa" id="G24393.2:cds"/>
    </source>
</evidence>
<dbReference type="GO" id="GO:0032281">
    <property type="term" value="C:AMPA glutamate receptor complex"/>
    <property type="evidence" value="ECO:0007669"/>
    <property type="project" value="TreeGrafter"/>
</dbReference>
<dbReference type="GO" id="GO:0045202">
    <property type="term" value="C:synapse"/>
    <property type="evidence" value="ECO:0007669"/>
    <property type="project" value="UniProtKB-SubCell"/>
</dbReference>
<protein>
    <recommendedName>
        <fullName evidence="2">VWFC domain-containing protein</fullName>
    </recommendedName>
</protein>
<sequence length="142" mass="15039">MVSLTKHSLCLTATIFLTVTGQDLVTSSGCLYHGKVYPVGSFDPSPCEICQCSSSGQAYCAIVDCFSVGCADAVHDPNQCCPVCPNGRNCKAPDGTIIKHGDTYSTAYITCLCLQFGTLAECAYKPPQPIQPQIVEPPKPVS</sequence>
<keyword evidence="4" id="KW-1185">Reference proteome</keyword>
<dbReference type="Gene3D" id="6.20.200.20">
    <property type="match status" value="1"/>
</dbReference>
<dbReference type="PANTHER" id="PTHR46252">
    <property type="entry name" value="BRORIN FAMILY MEMBER"/>
    <property type="match status" value="1"/>
</dbReference>
<keyword evidence="1" id="KW-0732">Signal</keyword>
<feature type="signal peptide" evidence="1">
    <location>
        <begin position="1"/>
        <end position="21"/>
    </location>
</feature>
<evidence type="ECO:0000259" key="2">
    <source>
        <dbReference type="SMART" id="SM00214"/>
    </source>
</evidence>
<dbReference type="InterPro" id="IPR001007">
    <property type="entry name" value="VWF_dom"/>
</dbReference>
<dbReference type="AlphaFoldDB" id="A0A8W8KLG5"/>
<dbReference type="InterPro" id="IPR042979">
    <property type="entry name" value="VWC2/VWC2L"/>
</dbReference>
<dbReference type="Pfam" id="PF23334">
    <property type="entry name" value="VWC2L_2nd"/>
    <property type="match status" value="1"/>
</dbReference>
<evidence type="ECO:0000256" key="1">
    <source>
        <dbReference type="SAM" id="SignalP"/>
    </source>
</evidence>
<dbReference type="SMART" id="SM00214">
    <property type="entry name" value="VWC"/>
    <property type="match status" value="1"/>
</dbReference>
<dbReference type="SUPFAM" id="SSF57603">
    <property type="entry name" value="FnI-like domain"/>
    <property type="match status" value="1"/>
</dbReference>
<dbReference type="OMA" id="MCELIAC"/>
<evidence type="ECO:0000313" key="4">
    <source>
        <dbReference type="Proteomes" id="UP000005408"/>
    </source>
</evidence>
<dbReference type="EnsemblMetazoa" id="G24393.2">
    <property type="protein sequence ID" value="G24393.2:cds"/>
    <property type="gene ID" value="G24393"/>
</dbReference>
<accession>A0A8W8KLG5</accession>